<comment type="similarity">
    <text evidence="2">In the N-terminal section; belongs to the transposase 2 family.</text>
</comment>
<keyword evidence="6" id="KW-0238">DNA-binding</keyword>
<evidence type="ECO:0000256" key="1">
    <source>
        <dbReference type="ARBA" id="ARBA00008761"/>
    </source>
</evidence>
<evidence type="ECO:0000313" key="12">
    <source>
        <dbReference type="Proteomes" id="UP000263377"/>
    </source>
</evidence>
<dbReference type="InterPro" id="IPR051399">
    <property type="entry name" value="RNA-guided_DNA_endo/Transpos"/>
</dbReference>
<dbReference type="RefSeq" id="WP_117491626.1">
    <property type="nucleotide sequence ID" value="NZ_QVIG01000001.1"/>
</dbReference>
<evidence type="ECO:0000313" key="11">
    <source>
        <dbReference type="EMBL" id="RGD62925.1"/>
    </source>
</evidence>
<dbReference type="InterPro" id="IPR021027">
    <property type="entry name" value="Transposase_put_HTH"/>
</dbReference>
<feature type="domain" description="Transposase putative helix-turn-helix" evidence="10">
    <location>
        <begin position="1"/>
        <end position="44"/>
    </location>
</feature>
<evidence type="ECO:0000256" key="4">
    <source>
        <dbReference type="ARBA" id="ARBA00022723"/>
    </source>
</evidence>
<dbReference type="Proteomes" id="UP000263377">
    <property type="component" value="Unassembled WGS sequence"/>
</dbReference>
<keyword evidence="5" id="KW-0862">Zinc</keyword>
<dbReference type="GO" id="GO:0006310">
    <property type="term" value="P:DNA recombination"/>
    <property type="evidence" value="ECO:0007669"/>
    <property type="project" value="UniProtKB-KW"/>
</dbReference>
<sequence length="411" mass="45057">MQLRYAFRVYPSAGQRSSLARSFGCARVVFNDALRVREDARAAGLPFVTSAELSKRLTASKKTPGRAWLGEVSSVILQQSLRDLDTAYRNFFDGIRGKRPKAGPPRFKSRRDSRQAIRFTANAGWRITDGGKLRLPKIGDVRVKWSRALPSVPSTVTVVQDAAGRYFASFVVETDPAADRERMPAADATVGIDLGLAHFAVLSDGTKIDSPKFLRRAEKKLKKAQRVLSRKVKGSKNRDKARVGVARAHARVADARREFHHRLSTRLIRENQAVAVEDLAVKGLARTRLAKSVHDAGWSAFVTMLEYKAVRYGRAFHRTGRFEPTSQVCSDCGVKDGPKPLGVREWTCGACGAVLDRDVNAAVNVAKAAGLAVSACGAQVRPVFVPAQRGEAGTHPKPYRATVRQTGITRL</sequence>
<keyword evidence="12" id="KW-1185">Reference proteome</keyword>
<dbReference type="Pfam" id="PF01385">
    <property type="entry name" value="OrfB_IS605"/>
    <property type="match status" value="1"/>
</dbReference>
<dbReference type="EMBL" id="QVIG01000001">
    <property type="protein sequence ID" value="RGD62925.1"/>
    <property type="molecule type" value="Genomic_DNA"/>
</dbReference>
<evidence type="ECO:0000256" key="7">
    <source>
        <dbReference type="ARBA" id="ARBA00023172"/>
    </source>
</evidence>
<proteinExistence type="inferred from homology"/>
<feature type="domain" description="Probable transposase IS891/IS1136/IS1341" evidence="8">
    <location>
        <begin position="170"/>
        <end position="286"/>
    </location>
</feature>
<dbReference type="PANTHER" id="PTHR30405">
    <property type="entry name" value="TRANSPOSASE"/>
    <property type="match status" value="1"/>
</dbReference>
<evidence type="ECO:0000256" key="2">
    <source>
        <dbReference type="ARBA" id="ARBA00011044"/>
    </source>
</evidence>
<dbReference type="InterPro" id="IPR010095">
    <property type="entry name" value="Cas12f1-like_TNB"/>
</dbReference>
<dbReference type="Pfam" id="PF07282">
    <property type="entry name" value="Cas12f1-like_TNB"/>
    <property type="match status" value="1"/>
</dbReference>
<dbReference type="AlphaFoldDB" id="A0A373A634"/>
<evidence type="ECO:0000256" key="3">
    <source>
        <dbReference type="ARBA" id="ARBA00022578"/>
    </source>
</evidence>
<gene>
    <name evidence="11" type="ORF">DR950_16090</name>
</gene>
<dbReference type="GO" id="GO:0046872">
    <property type="term" value="F:metal ion binding"/>
    <property type="evidence" value="ECO:0007669"/>
    <property type="project" value="UniProtKB-KW"/>
</dbReference>
<dbReference type="NCBIfam" id="NF040570">
    <property type="entry name" value="guided_TnpB"/>
    <property type="match status" value="1"/>
</dbReference>
<keyword evidence="3" id="KW-0815">Transposition</keyword>
<dbReference type="InterPro" id="IPR001959">
    <property type="entry name" value="Transposase"/>
</dbReference>
<evidence type="ECO:0000256" key="6">
    <source>
        <dbReference type="ARBA" id="ARBA00023125"/>
    </source>
</evidence>
<accession>A0A373A634</accession>
<dbReference type="GO" id="GO:0003677">
    <property type="term" value="F:DNA binding"/>
    <property type="evidence" value="ECO:0007669"/>
    <property type="project" value="UniProtKB-KW"/>
</dbReference>
<organism evidence="11 12">
    <name type="scientific">Kitasatospora xanthocidica</name>
    <dbReference type="NCBI Taxonomy" id="83382"/>
    <lineage>
        <taxon>Bacteria</taxon>
        <taxon>Bacillati</taxon>
        <taxon>Actinomycetota</taxon>
        <taxon>Actinomycetes</taxon>
        <taxon>Kitasatosporales</taxon>
        <taxon>Streptomycetaceae</taxon>
        <taxon>Kitasatospora</taxon>
    </lineage>
</organism>
<keyword evidence="7" id="KW-0233">DNA recombination</keyword>
<reference evidence="11 12" key="1">
    <citation type="submission" date="2018-08" db="EMBL/GenBank/DDBJ databases">
        <title>Diversity &amp; Physiological Properties of Lignin-Decomposing Actinobacteria from Soil.</title>
        <authorList>
            <person name="Roh S.G."/>
            <person name="Kim S.B."/>
        </authorList>
    </citation>
    <scope>NUCLEOTIDE SEQUENCE [LARGE SCALE GENOMIC DNA]</scope>
    <source>
        <strain evidence="11 12">MMS17-GH009</strain>
    </source>
</reference>
<evidence type="ECO:0000259" key="9">
    <source>
        <dbReference type="Pfam" id="PF07282"/>
    </source>
</evidence>
<protein>
    <submittedName>
        <fullName evidence="11">Transposase</fullName>
    </submittedName>
</protein>
<evidence type="ECO:0000256" key="5">
    <source>
        <dbReference type="ARBA" id="ARBA00022833"/>
    </source>
</evidence>
<evidence type="ECO:0000259" key="8">
    <source>
        <dbReference type="Pfam" id="PF01385"/>
    </source>
</evidence>
<comment type="similarity">
    <text evidence="1">In the C-terminal section; belongs to the transposase 35 family.</text>
</comment>
<dbReference type="GO" id="GO:0032196">
    <property type="term" value="P:transposition"/>
    <property type="evidence" value="ECO:0007669"/>
    <property type="project" value="UniProtKB-KW"/>
</dbReference>
<dbReference type="Pfam" id="PF12323">
    <property type="entry name" value="HTH_OrfB_IS605"/>
    <property type="match status" value="1"/>
</dbReference>
<keyword evidence="4" id="KW-0479">Metal-binding</keyword>
<name>A0A373A634_9ACTN</name>
<evidence type="ECO:0000259" key="10">
    <source>
        <dbReference type="Pfam" id="PF12323"/>
    </source>
</evidence>
<feature type="domain" description="Cas12f1-like TNB" evidence="9">
    <location>
        <begin position="298"/>
        <end position="365"/>
    </location>
</feature>
<comment type="caution">
    <text evidence="11">The sequence shown here is derived from an EMBL/GenBank/DDBJ whole genome shotgun (WGS) entry which is preliminary data.</text>
</comment>
<dbReference type="PANTHER" id="PTHR30405:SF25">
    <property type="entry name" value="RNA-GUIDED DNA ENDONUCLEASE INSQ-RELATED"/>
    <property type="match status" value="1"/>
</dbReference>